<dbReference type="KEGG" id="ztr:MYCGRDRAFT_83763"/>
<dbReference type="HOGENOM" id="CLU_2905886_0_0_1"/>
<dbReference type="Proteomes" id="UP000008062">
    <property type="component" value="Chromosome 1"/>
</dbReference>
<dbReference type="RefSeq" id="XP_003856297.1">
    <property type="nucleotide sequence ID" value="XM_003856249.1"/>
</dbReference>
<evidence type="ECO:0000313" key="1">
    <source>
        <dbReference type="EMBL" id="EGP91273.1"/>
    </source>
</evidence>
<dbReference type="AlphaFoldDB" id="F9X027"/>
<organism evidence="1 2">
    <name type="scientific">Zymoseptoria tritici (strain CBS 115943 / IPO323)</name>
    <name type="common">Speckled leaf blotch fungus</name>
    <name type="synonym">Septoria tritici</name>
    <dbReference type="NCBI Taxonomy" id="336722"/>
    <lineage>
        <taxon>Eukaryota</taxon>
        <taxon>Fungi</taxon>
        <taxon>Dikarya</taxon>
        <taxon>Ascomycota</taxon>
        <taxon>Pezizomycotina</taxon>
        <taxon>Dothideomycetes</taxon>
        <taxon>Dothideomycetidae</taxon>
        <taxon>Mycosphaerellales</taxon>
        <taxon>Mycosphaerellaceae</taxon>
        <taxon>Zymoseptoria</taxon>
    </lineage>
</organism>
<accession>F9X027</accession>
<gene>
    <name evidence="1" type="ORF">MYCGRDRAFT_83763</name>
</gene>
<reference evidence="1 2" key="1">
    <citation type="journal article" date="2011" name="PLoS Genet.">
        <title>Finished genome of the fungal wheat pathogen Mycosphaerella graminicola reveals dispensome structure, chromosome plasticity, and stealth pathogenesis.</title>
        <authorList>
            <person name="Goodwin S.B."/>
            <person name="Ben M'barek S."/>
            <person name="Dhillon B."/>
            <person name="Wittenberg A.H.J."/>
            <person name="Crane C.F."/>
            <person name="Hane J.K."/>
            <person name="Foster A.J."/>
            <person name="Van der Lee T.A.J."/>
            <person name="Grimwood J."/>
            <person name="Aerts A."/>
            <person name="Antoniw J."/>
            <person name="Bailey A."/>
            <person name="Bluhm B."/>
            <person name="Bowler J."/>
            <person name="Bristow J."/>
            <person name="van der Burgt A."/>
            <person name="Canto-Canche B."/>
            <person name="Churchill A.C.L."/>
            <person name="Conde-Ferraez L."/>
            <person name="Cools H.J."/>
            <person name="Coutinho P.M."/>
            <person name="Csukai M."/>
            <person name="Dehal P."/>
            <person name="De Wit P."/>
            <person name="Donzelli B."/>
            <person name="van de Geest H.C."/>
            <person name="van Ham R.C.H.J."/>
            <person name="Hammond-Kosack K.E."/>
            <person name="Henrissat B."/>
            <person name="Kilian A."/>
            <person name="Kobayashi A.K."/>
            <person name="Koopmann E."/>
            <person name="Kourmpetis Y."/>
            <person name="Kuzniar A."/>
            <person name="Lindquist E."/>
            <person name="Lombard V."/>
            <person name="Maliepaard C."/>
            <person name="Martins N."/>
            <person name="Mehrabi R."/>
            <person name="Nap J.P.H."/>
            <person name="Ponomarenko A."/>
            <person name="Rudd J.J."/>
            <person name="Salamov A."/>
            <person name="Schmutz J."/>
            <person name="Schouten H.J."/>
            <person name="Shapiro H."/>
            <person name="Stergiopoulos I."/>
            <person name="Torriani S.F.F."/>
            <person name="Tu H."/>
            <person name="de Vries R.P."/>
            <person name="Waalwijk C."/>
            <person name="Ware S.B."/>
            <person name="Wiebenga A."/>
            <person name="Zwiers L.-H."/>
            <person name="Oliver R.P."/>
            <person name="Grigoriev I.V."/>
            <person name="Kema G.H.J."/>
        </authorList>
    </citation>
    <scope>NUCLEOTIDE SEQUENCE [LARGE SCALE GENOMIC DNA]</scope>
    <source>
        <strain evidence="2">CBS 115943 / IPO323</strain>
    </source>
</reference>
<keyword evidence="2" id="KW-1185">Reference proteome</keyword>
<evidence type="ECO:0000313" key="2">
    <source>
        <dbReference type="Proteomes" id="UP000008062"/>
    </source>
</evidence>
<name>F9X027_ZYMTI</name>
<protein>
    <submittedName>
        <fullName evidence="1">Uncharacterized protein</fullName>
    </submittedName>
</protein>
<proteinExistence type="predicted"/>
<dbReference type="EMBL" id="CM001196">
    <property type="protein sequence ID" value="EGP91273.1"/>
    <property type="molecule type" value="Genomic_DNA"/>
</dbReference>
<dbReference type="GeneID" id="13394778"/>
<dbReference type="InParanoid" id="F9X027"/>
<sequence length="62" mass="6985">MAIGKDTRSNTTHAFASLTAISHNTTGHKIINWPLMARNTSDQRRNFTSSLLSNVTDREHIF</sequence>